<reference evidence="2 3" key="1">
    <citation type="submission" date="2016-03" db="EMBL/GenBank/DDBJ databases">
        <title>Complete genome sequence of Shewanella psychrophila WP2, a deep sea bacterium isolated from west Pacific sediment.</title>
        <authorList>
            <person name="Xu G."/>
            <person name="Jian H."/>
        </authorList>
    </citation>
    <scope>NUCLEOTIDE SEQUENCE [LARGE SCALE GENOMIC DNA]</scope>
    <source>
        <strain evidence="2 3">WP2</strain>
    </source>
</reference>
<evidence type="ECO:0000256" key="1">
    <source>
        <dbReference type="SAM" id="Phobius"/>
    </source>
</evidence>
<feature type="transmembrane region" description="Helical" evidence="1">
    <location>
        <begin position="53"/>
        <end position="74"/>
    </location>
</feature>
<name>A0A1S6HRA8_9GAMM</name>
<evidence type="ECO:0000313" key="3">
    <source>
        <dbReference type="Proteomes" id="UP000189545"/>
    </source>
</evidence>
<feature type="transmembrane region" description="Helical" evidence="1">
    <location>
        <begin position="117"/>
        <end position="137"/>
    </location>
</feature>
<protein>
    <submittedName>
        <fullName evidence="2">Uncharacterized protein</fullName>
    </submittedName>
</protein>
<keyword evidence="3" id="KW-1185">Reference proteome</keyword>
<keyword evidence="1" id="KW-0472">Membrane</keyword>
<keyword evidence="1" id="KW-1133">Transmembrane helix</keyword>
<dbReference type="OrthoDB" id="6266163at2"/>
<keyword evidence="1" id="KW-0812">Transmembrane</keyword>
<feature type="transmembrane region" description="Helical" evidence="1">
    <location>
        <begin position="12"/>
        <end position="33"/>
    </location>
</feature>
<dbReference type="AlphaFoldDB" id="A0A1S6HRA8"/>
<dbReference type="EMBL" id="CP014782">
    <property type="protein sequence ID" value="AQS38087.1"/>
    <property type="molecule type" value="Genomic_DNA"/>
</dbReference>
<accession>A0A1S6HRA8</accession>
<dbReference type="RefSeq" id="WP_077753181.1">
    <property type="nucleotide sequence ID" value="NZ_CP014782.1"/>
</dbReference>
<proteinExistence type="predicted"/>
<gene>
    <name evidence="2" type="ORF">Sps_02940</name>
</gene>
<organism evidence="2 3">
    <name type="scientific">Shewanella psychrophila</name>
    <dbReference type="NCBI Taxonomy" id="225848"/>
    <lineage>
        <taxon>Bacteria</taxon>
        <taxon>Pseudomonadati</taxon>
        <taxon>Pseudomonadota</taxon>
        <taxon>Gammaproteobacteria</taxon>
        <taxon>Alteromonadales</taxon>
        <taxon>Shewanellaceae</taxon>
        <taxon>Shewanella</taxon>
    </lineage>
</organism>
<dbReference type="Proteomes" id="UP000189545">
    <property type="component" value="Chromosome"/>
</dbReference>
<dbReference type="KEGG" id="spsw:Sps_02940"/>
<evidence type="ECO:0000313" key="2">
    <source>
        <dbReference type="EMBL" id="AQS38087.1"/>
    </source>
</evidence>
<sequence>MRNIRFDWYRLLGYSLLFLLFSLIVTIGFVFSITGEVKYLTELEVQISGIELAFSLAMFVSIPVLMCRFSFYFYRMVKQGRKSGIGIICYQNLFNPFNFLLFPSLLNRNGQESRRRCLVSLTLLLILYLVVFFDTQIKPMLLSMSTW</sequence>